<reference evidence="14" key="1">
    <citation type="submission" date="2011-08" db="EMBL/GenBank/DDBJ databases">
        <title>The draft genome of Latimeria chalumnae.</title>
        <authorList>
            <person name="Di Palma F."/>
            <person name="Alfoldi J."/>
            <person name="Johnson J."/>
            <person name="Berlin A."/>
            <person name="Gnerre S."/>
            <person name="Jaffe D."/>
            <person name="MacCallum I."/>
            <person name="Young S."/>
            <person name="Walker B.J."/>
            <person name="Lander E."/>
            <person name="Lindblad-Toh K."/>
        </authorList>
    </citation>
    <scope>NUCLEOTIDE SEQUENCE [LARGE SCALE GENOMIC DNA]</scope>
    <source>
        <strain evidence="14">Wild caught</strain>
    </source>
</reference>
<dbReference type="InterPro" id="IPR038599">
    <property type="entry name" value="LAP1C-like_C_sf"/>
</dbReference>
<evidence type="ECO:0000256" key="5">
    <source>
        <dbReference type="ARBA" id="ARBA00022989"/>
    </source>
</evidence>
<dbReference type="GeneTree" id="ENSGT00390000012166"/>
<comment type="similarity">
    <text evidence="2">Belongs to the TOR1AIP family.</text>
</comment>
<evidence type="ECO:0000256" key="11">
    <source>
        <dbReference type="SAM" id="Phobius"/>
    </source>
</evidence>
<dbReference type="EMBL" id="AFYH01202445">
    <property type="status" value="NOT_ANNOTATED_CDS"/>
    <property type="molecule type" value="Genomic_DNA"/>
</dbReference>
<dbReference type="HOGENOM" id="CLU_034263_2_0_1"/>
<dbReference type="EMBL" id="AFYH01202444">
    <property type="status" value="NOT_ANNOTATED_CDS"/>
    <property type="molecule type" value="Genomic_DNA"/>
</dbReference>
<name>H3A7Z7_LATCH</name>
<dbReference type="AlphaFoldDB" id="H3A7Z7"/>
<comment type="subcellular location">
    <subcellularLocation>
        <location evidence="9">Endomembrane system</location>
        <topology evidence="9">Single-pass membrane protein</topology>
    </subcellularLocation>
    <subcellularLocation>
        <location evidence="1">Nucleus envelope</location>
    </subcellularLocation>
</comment>
<keyword evidence="6 11" id="KW-0472">Membrane</keyword>
<dbReference type="FunCoup" id="H3A7Z7">
    <property type="interactions" value="2387"/>
</dbReference>
<dbReference type="GO" id="GO:0061024">
    <property type="term" value="P:membrane organization"/>
    <property type="evidence" value="ECO:0007669"/>
    <property type="project" value="TreeGrafter"/>
</dbReference>
<dbReference type="Proteomes" id="UP000008672">
    <property type="component" value="Unassembled WGS sequence"/>
</dbReference>
<dbReference type="OMA" id="NTERTIL"/>
<keyword evidence="3" id="KW-0597">Phosphoprotein</keyword>
<gene>
    <name evidence="13" type="primary">LOC102351272</name>
</gene>
<sequence length="350" mass="39595">MDCSPEGYEHEQEKSDYGRSFSESTYTSQTSTDFHTPGKSYYDSSSPARTYTSETSTRSRGPIKLSDGLDTRAKYLRSEIQVRNAAPKAYSWLSYKSCFLFLILLVSGSIAFYTYSHWDLSRPAEGNQALKAFLGNFSQLQSQYDSQDQLLWKRTEITLAKHIKANSCSEPAIILFASAVDAKKTLQCLSRRIANVYSSSLDAMTAEVDGSNKNKLSSDVVKLEVDDYLNSEFSRGSKAAVVHRFDEFPPPSTLIFYKYCDHENAAYKDVALFFTVLLEEEEELEKGIEPRSVDEKVRDFLKAKFSILSDAASFDHMDTDKFSGLWSRISHVVLPIRPEDEIEQRGCSPE</sequence>
<dbReference type="InParanoid" id="H3A7Z7"/>
<dbReference type="EMBL" id="AFYH01202446">
    <property type="status" value="NOT_ANNOTATED_CDS"/>
    <property type="molecule type" value="Genomic_DNA"/>
</dbReference>
<feature type="compositionally biased region" description="Low complexity" evidence="10">
    <location>
        <begin position="49"/>
        <end position="60"/>
    </location>
</feature>
<dbReference type="Gene3D" id="3.40.50.12190">
    <property type="match status" value="1"/>
</dbReference>
<accession>H3A7Z7</accession>
<evidence type="ECO:0000256" key="7">
    <source>
        <dbReference type="ARBA" id="ARBA00023180"/>
    </source>
</evidence>
<dbReference type="STRING" id="7897.ENSLACP00000005768"/>
<reference evidence="13" key="2">
    <citation type="submission" date="2025-08" db="UniProtKB">
        <authorList>
            <consortium name="Ensembl"/>
        </authorList>
    </citation>
    <scope>IDENTIFICATION</scope>
</reference>
<protein>
    <recommendedName>
        <fullName evidence="12">Torsin-1A-interacting protein 1/2 AAA+ activator domain-containing protein</fullName>
    </recommendedName>
</protein>
<dbReference type="Pfam" id="PF05609">
    <property type="entry name" value="LAP1_C"/>
    <property type="match status" value="1"/>
</dbReference>
<evidence type="ECO:0000259" key="12">
    <source>
        <dbReference type="Pfam" id="PF05609"/>
    </source>
</evidence>
<evidence type="ECO:0000256" key="8">
    <source>
        <dbReference type="ARBA" id="ARBA00023242"/>
    </source>
</evidence>
<feature type="transmembrane region" description="Helical" evidence="11">
    <location>
        <begin position="98"/>
        <end position="118"/>
    </location>
</feature>
<keyword evidence="5 11" id="KW-1133">Transmembrane helix</keyword>
<dbReference type="Bgee" id="ENSLACG00000005120">
    <property type="expression patterns" value="Expressed in muscle tissue and 2 other cell types or tissues"/>
</dbReference>
<feature type="region of interest" description="Disordered" evidence="10">
    <location>
        <begin position="1"/>
        <end position="65"/>
    </location>
</feature>
<evidence type="ECO:0000256" key="10">
    <source>
        <dbReference type="SAM" id="MobiDB-lite"/>
    </source>
</evidence>
<dbReference type="Ensembl" id="ENSLACT00000005818.1">
    <property type="protein sequence ID" value="ENSLACP00000005768.1"/>
    <property type="gene ID" value="ENSLACG00000005120.1"/>
</dbReference>
<feature type="compositionally biased region" description="Polar residues" evidence="10">
    <location>
        <begin position="21"/>
        <end position="34"/>
    </location>
</feature>
<dbReference type="InterPro" id="IPR008662">
    <property type="entry name" value="TOIP1/2"/>
</dbReference>
<dbReference type="EMBL" id="AFYH01202443">
    <property type="status" value="NOT_ANNOTATED_CDS"/>
    <property type="molecule type" value="Genomic_DNA"/>
</dbReference>
<evidence type="ECO:0000313" key="14">
    <source>
        <dbReference type="Proteomes" id="UP000008672"/>
    </source>
</evidence>
<dbReference type="GO" id="GO:0016020">
    <property type="term" value="C:membrane"/>
    <property type="evidence" value="ECO:0007669"/>
    <property type="project" value="TreeGrafter"/>
</dbReference>
<organism evidence="13 14">
    <name type="scientific">Latimeria chalumnae</name>
    <name type="common">Coelacanth</name>
    <dbReference type="NCBI Taxonomy" id="7897"/>
    <lineage>
        <taxon>Eukaryota</taxon>
        <taxon>Metazoa</taxon>
        <taxon>Chordata</taxon>
        <taxon>Craniata</taxon>
        <taxon>Vertebrata</taxon>
        <taxon>Euteleostomi</taxon>
        <taxon>Coelacanthiformes</taxon>
        <taxon>Coelacanthidae</taxon>
        <taxon>Latimeria</taxon>
    </lineage>
</organism>
<evidence type="ECO:0000256" key="1">
    <source>
        <dbReference type="ARBA" id="ARBA00004259"/>
    </source>
</evidence>
<evidence type="ECO:0000256" key="4">
    <source>
        <dbReference type="ARBA" id="ARBA00022692"/>
    </source>
</evidence>
<feature type="domain" description="Torsin-1A-interacting protein 1/2 AAA+ activator" evidence="12">
    <location>
        <begin position="124"/>
        <end position="347"/>
    </location>
</feature>
<keyword evidence="8" id="KW-0539">Nucleus</keyword>
<evidence type="ECO:0000313" key="13">
    <source>
        <dbReference type="Ensembl" id="ENSLACP00000005768.1"/>
    </source>
</evidence>
<dbReference type="PANTHER" id="PTHR18843">
    <property type="entry name" value="TORSIN-1A-INTERACTING PROTEIN"/>
    <property type="match status" value="1"/>
</dbReference>
<evidence type="ECO:0000256" key="2">
    <source>
        <dbReference type="ARBA" id="ARBA00007860"/>
    </source>
</evidence>
<evidence type="ECO:0000256" key="9">
    <source>
        <dbReference type="ARBA" id="ARBA00037847"/>
    </source>
</evidence>
<proteinExistence type="inferred from homology"/>
<dbReference type="GO" id="GO:0005635">
    <property type="term" value="C:nuclear envelope"/>
    <property type="evidence" value="ECO:0007669"/>
    <property type="project" value="UniProtKB-SubCell"/>
</dbReference>
<keyword evidence="4 11" id="KW-0812">Transmembrane</keyword>
<evidence type="ECO:0000256" key="3">
    <source>
        <dbReference type="ARBA" id="ARBA00022553"/>
    </source>
</evidence>
<keyword evidence="7" id="KW-0325">Glycoprotein</keyword>
<dbReference type="EMBL" id="AFYH01202447">
    <property type="status" value="NOT_ANNOTATED_CDS"/>
    <property type="molecule type" value="Genomic_DNA"/>
</dbReference>
<dbReference type="GO" id="GO:0001671">
    <property type="term" value="F:ATPase activator activity"/>
    <property type="evidence" value="ECO:0007669"/>
    <property type="project" value="InterPro"/>
</dbReference>
<dbReference type="PANTHER" id="PTHR18843:SF7">
    <property type="entry name" value="LAMINA-ASSOCIATED POLYPEPTIDE 1B ISOFORM 1-RELATED"/>
    <property type="match status" value="1"/>
</dbReference>
<evidence type="ECO:0000256" key="6">
    <source>
        <dbReference type="ARBA" id="ARBA00023136"/>
    </source>
</evidence>
<dbReference type="InterPro" id="IPR046753">
    <property type="entry name" value="TOIP1/2_C"/>
</dbReference>
<feature type="compositionally biased region" description="Basic and acidic residues" evidence="10">
    <location>
        <begin position="7"/>
        <end position="17"/>
    </location>
</feature>
<reference evidence="13" key="3">
    <citation type="submission" date="2025-09" db="UniProtKB">
        <authorList>
            <consortium name="Ensembl"/>
        </authorList>
    </citation>
    <scope>IDENTIFICATION</scope>
</reference>
<keyword evidence="14" id="KW-1185">Reference proteome</keyword>
<dbReference type="eggNOG" id="ENOG502QUV7">
    <property type="taxonomic scope" value="Eukaryota"/>
</dbReference>